<keyword evidence="6 8" id="KW-1133">Transmembrane helix</keyword>
<evidence type="ECO:0000313" key="11">
    <source>
        <dbReference type="Proteomes" id="UP000217250"/>
    </source>
</evidence>
<name>A0A250FQB8_9FLAO</name>
<dbReference type="InterPro" id="IPR036259">
    <property type="entry name" value="MFS_trans_sf"/>
</dbReference>
<evidence type="ECO:0000256" key="7">
    <source>
        <dbReference type="ARBA" id="ARBA00023136"/>
    </source>
</evidence>
<dbReference type="EMBL" id="CP022386">
    <property type="protein sequence ID" value="ATA86258.1"/>
    <property type="molecule type" value="Genomic_DNA"/>
</dbReference>
<dbReference type="GeneID" id="84807575"/>
<gene>
    <name evidence="10" type="ORF">CGC50_03245</name>
</gene>
<dbReference type="Pfam" id="PF00854">
    <property type="entry name" value="PTR2"/>
    <property type="match status" value="2"/>
</dbReference>
<accession>A0A250FQB8</accession>
<dbReference type="KEGG" id="cgh:CGC50_03245"/>
<keyword evidence="3" id="KW-1003">Cell membrane</keyword>
<sequence>MNTEKKGHPAGLYLIFFTGMWERFSYYAMRGILVLYLTATWLNGGLGYDEKFSTTLYGIATGLCYFTPLFGGWLSDRYLGQRKSILIGGFIIVLALFVLFAPELFTSTASTLSAEDIQSNQLIGRIGLYGGLFLLVIGNGFFKPNISSIVGDLYEPGDKRLDSAFSIFYMGINLGSVLAPLIVGLLADNIFATTYTDANGVVQITHGYRYGFLAASIGALLGQLLFVFLSNKYLGDIGIKPKNANVHSLEAGEKQEEKTPLTRVEKERIAVIFIFFFFAVFFFAGMEQAGASFNLYANKYIDRNVFGFEVPTAWLQMVNPFFVILLAPVFAYFWNTRLGQALNTPLKMGFGLIVLGIGFWFMLIAGFQRGAVWEGGLNIVDNSNEMVKASMIWMILTYLMHTIGELSLSPVGLSIVTKLSPARFASLFMGVWIMAAAFANMLAGLISSYVVELGASTVFASISTFVLILGILMVSLNRLIERMMHGIR</sequence>
<feature type="transmembrane region" description="Helical" evidence="8">
    <location>
        <begin position="346"/>
        <end position="367"/>
    </location>
</feature>
<dbReference type="AlphaFoldDB" id="A0A250FQB8"/>
<reference evidence="11" key="1">
    <citation type="submission" date="2017-06" db="EMBL/GenBank/DDBJ databases">
        <title>Capnocytophaga spp. assemblies.</title>
        <authorList>
            <person name="Gulvik C.A."/>
        </authorList>
    </citation>
    <scope>NUCLEOTIDE SEQUENCE [LARGE SCALE GENOMIC DNA]</scope>
    <source>
        <strain evidence="11">H1496</strain>
    </source>
</reference>
<feature type="transmembrane region" description="Helical" evidence="8">
    <location>
        <begin position="391"/>
        <end position="415"/>
    </location>
</feature>
<keyword evidence="5" id="KW-0571">Peptide transport</keyword>
<dbReference type="PANTHER" id="PTHR23517">
    <property type="entry name" value="RESISTANCE PROTEIN MDTM, PUTATIVE-RELATED-RELATED"/>
    <property type="match status" value="1"/>
</dbReference>
<dbReference type="PROSITE" id="PS50850">
    <property type="entry name" value="MFS"/>
    <property type="match status" value="1"/>
</dbReference>
<keyword evidence="5" id="KW-0653">Protein transport</keyword>
<dbReference type="InterPro" id="IPR000109">
    <property type="entry name" value="POT_fam"/>
</dbReference>
<dbReference type="InterPro" id="IPR020846">
    <property type="entry name" value="MFS_dom"/>
</dbReference>
<proteinExistence type="predicted"/>
<feature type="transmembrane region" description="Helical" evidence="8">
    <location>
        <begin position="313"/>
        <end position="334"/>
    </location>
</feature>
<evidence type="ECO:0000256" key="1">
    <source>
        <dbReference type="ARBA" id="ARBA00004651"/>
    </source>
</evidence>
<comment type="subcellular location">
    <subcellularLocation>
        <location evidence="1">Cell membrane</location>
        <topology evidence="1">Multi-pass membrane protein</topology>
    </subcellularLocation>
</comment>
<evidence type="ECO:0000259" key="9">
    <source>
        <dbReference type="PROSITE" id="PS50850"/>
    </source>
</evidence>
<dbReference type="Proteomes" id="UP000217250">
    <property type="component" value="Chromosome"/>
</dbReference>
<dbReference type="GO" id="GO:1904680">
    <property type="term" value="F:peptide transmembrane transporter activity"/>
    <property type="evidence" value="ECO:0007669"/>
    <property type="project" value="InterPro"/>
</dbReference>
<dbReference type="InterPro" id="IPR050171">
    <property type="entry name" value="MFS_Transporters"/>
</dbReference>
<keyword evidence="7 8" id="KW-0472">Membrane</keyword>
<evidence type="ECO:0000256" key="3">
    <source>
        <dbReference type="ARBA" id="ARBA00022475"/>
    </source>
</evidence>
<evidence type="ECO:0000256" key="4">
    <source>
        <dbReference type="ARBA" id="ARBA00022692"/>
    </source>
</evidence>
<dbReference type="SUPFAM" id="SSF103473">
    <property type="entry name" value="MFS general substrate transporter"/>
    <property type="match status" value="1"/>
</dbReference>
<evidence type="ECO:0000256" key="2">
    <source>
        <dbReference type="ARBA" id="ARBA00022448"/>
    </source>
</evidence>
<evidence type="ECO:0000256" key="5">
    <source>
        <dbReference type="ARBA" id="ARBA00022856"/>
    </source>
</evidence>
<dbReference type="NCBIfam" id="TIGR00924">
    <property type="entry name" value="yjdL_sub1_fam"/>
    <property type="match status" value="2"/>
</dbReference>
<protein>
    <submittedName>
        <fullName evidence="10">MFS transporter</fullName>
    </submittedName>
</protein>
<feature type="transmembrane region" description="Helical" evidence="8">
    <location>
        <begin position="163"/>
        <end position="187"/>
    </location>
</feature>
<dbReference type="InterPro" id="IPR005279">
    <property type="entry name" value="Dipep/tripep_permease"/>
</dbReference>
<keyword evidence="4 8" id="KW-0812">Transmembrane</keyword>
<dbReference type="GO" id="GO:0015833">
    <property type="term" value="P:peptide transport"/>
    <property type="evidence" value="ECO:0007669"/>
    <property type="project" value="UniProtKB-KW"/>
</dbReference>
<evidence type="ECO:0000256" key="8">
    <source>
        <dbReference type="SAM" id="Phobius"/>
    </source>
</evidence>
<feature type="transmembrane region" description="Helical" evidence="8">
    <location>
        <begin position="427"/>
        <end position="451"/>
    </location>
</feature>
<dbReference type="PANTHER" id="PTHR23517:SF15">
    <property type="entry name" value="PROTON-DEPENDENT OLIGOPEPTIDE FAMILY TRANSPORT PROTEIN"/>
    <property type="match status" value="1"/>
</dbReference>
<feature type="transmembrane region" description="Helical" evidence="8">
    <location>
        <begin position="207"/>
        <end position="229"/>
    </location>
</feature>
<organism evidence="10 11">
    <name type="scientific">Capnocytophaga gingivalis</name>
    <dbReference type="NCBI Taxonomy" id="1017"/>
    <lineage>
        <taxon>Bacteria</taxon>
        <taxon>Pseudomonadati</taxon>
        <taxon>Bacteroidota</taxon>
        <taxon>Flavobacteriia</taxon>
        <taxon>Flavobacteriales</taxon>
        <taxon>Flavobacteriaceae</taxon>
        <taxon>Capnocytophaga</taxon>
    </lineage>
</organism>
<dbReference type="GO" id="GO:0005886">
    <property type="term" value="C:plasma membrane"/>
    <property type="evidence" value="ECO:0007669"/>
    <property type="project" value="UniProtKB-SubCell"/>
</dbReference>
<dbReference type="Gene3D" id="1.20.1250.20">
    <property type="entry name" value="MFS general substrate transporter like domains"/>
    <property type="match status" value="2"/>
</dbReference>
<feature type="domain" description="Major facilitator superfamily (MFS) profile" evidence="9">
    <location>
        <begin position="1"/>
        <end position="234"/>
    </location>
</feature>
<feature type="transmembrane region" description="Helical" evidence="8">
    <location>
        <begin position="54"/>
        <end position="73"/>
    </location>
</feature>
<dbReference type="RefSeq" id="WP_095909659.1">
    <property type="nucleotide sequence ID" value="NZ_CAUPXI010000001.1"/>
</dbReference>
<dbReference type="OrthoDB" id="9772725at2"/>
<feature type="transmembrane region" description="Helical" evidence="8">
    <location>
        <begin position="457"/>
        <end position="480"/>
    </location>
</feature>
<feature type="transmembrane region" description="Helical" evidence="8">
    <location>
        <begin position="269"/>
        <end position="286"/>
    </location>
</feature>
<evidence type="ECO:0000313" key="10">
    <source>
        <dbReference type="EMBL" id="ATA86258.1"/>
    </source>
</evidence>
<keyword evidence="2" id="KW-0813">Transport</keyword>
<dbReference type="CDD" id="cd17346">
    <property type="entry name" value="MFS_DtpA_like"/>
    <property type="match status" value="1"/>
</dbReference>
<feature type="transmembrane region" description="Helical" evidence="8">
    <location>
        <begin position="85"/>
        <end position="102"/>
    </location>
</feature>
<feature type="transmembrane region" description="Helical" evidence="8">
    <location>
        <begin position="122"/>
        <end position="142"/>
    </location>
</feature>
<evidence type="ECO:0000256" key="6">
    <source>
        <dbReference type="ARBA" id="ARBA00022989"/>
    </source>
</evidence>